<dbReference type="Proteomes" id="UP001060085">
    <property type="component" value="Linkage Group LG08"/>
</dbReference>
<name>A0ACB9ZSJ1_CATRO</name>
<evidence type="ECO:0000313" key="1">
    <source>
        <dbReference type="EMBL" id="KAI5650674.1"/>
    </source>
</evidence>
<keyword evidence="2" id="KW-1185">Reference proteome</keyword>
<reference evidence="2" key="1">
    <citation type="journal article" date="2023" name="Nat. Plants">
        <title>Single-cell RNA sequencing provides a high-resolution roadmap for understanding the multicellular compartmentation of specialized metabolism.</title>
        <authorList>
            <person name="Sun S."/>
            <person name="Shen X."/>
            <person name="Li Y."/>
            <person name="Li Y."/>
            <person name="Wang S."/>
            <person name="Li R."/>
            <person name="Zhang H."/>
            <person name="Shen G."/>
            <person name="Guo B."/>
            <person name="Wei J."/>
            <person name="Xu J."/>
            <person name="St-Pierre B."/>
            <person name="Chen S."/>
            <person name="Sun C."/>
        </authorList>
    </citation>
    <scope>NUCLEOTIDE SEQUENCE [LARGE SCALE GENOMIC DNA]</scope>
</reference>
<protein>
    <submittedName>
        <fullName evidence="1">Uncharacterized protein</fullName>
    </submittedName>
</protein>
<proteinExistence type="predicted"/>
<evidence type="ECO:0000313" key="2">
    <source>
        <dbReference type="Proteomes" id="UP001060085"/>
    </source>
</evidence>
<sequence length="180" mass="21006">MNRSEFSLPVDIALKIVSSLELTDVCSLGCCSRYWEDVCGYDYIWEFLSRGRWPDASLEKEFLAYKSQRDEVDQSTHHNTKQWRGFYMVKHQDMARKANLIAEYLEKESFSESIDVGDYMKATEDLQAMHFSFKDVELLLFKPKFNVLLNLVALHHCIVQLELPASLRPVEEAAWASWLL</sequence>
<comment type="caution">
    <text evidence="1">The sequence shown here is derived from an EMBL/GenBank/DDBJ whole genome shotgun (WGS) entry which is preliminary data.</text>
</comment>
<accession>A0ACB9ZSJ1</accession>
<dbReference type="EMBL" id="CM044708">
    <property type="protein sequence ID" value="KAI5650674.1"/>
    <property type="molecule type" value="Genomic_DNA"/>
</dbReference>
<organism evidence="1 2">
    <name type="scientific">Catharanthus roseus</name>
    <name type="common">Madagascar periwinkle</name>
    <name type="synonym">Vinca rosea</name>
    <dbReference type="NCBI Taxonomy" id="4058"/>
    <lineage>
        <taxon>Eukaryota</taxon>
        <taxon>Viridiplantae</taxon>
        <taxon>Streptophyta</taxon>
        <taxon>Embryophyta</taxon>
        <taxon>Tracheophyta</taxon>
        <taxon>Spermatophyta</taxon>
        <taxon>Magnoliopsida</taxon>
        <taxon>eudicotyledons</taxon>
        <taxon>Gunneridae</taxon>
        <taxon>Pentapetalae</taxon>
        <taxon>asterids</taxon>
        <taxon>lamiids</taxon>
        <taxon>Gentianales</taxon>
        <taxon>Apocynaceae</taxon>
        <taxon>Rauvolfioideae</taxon>
        <taxon>Vinceae</taxon>
        <taxon>Catharanthinae</taxon>
        <taxon>Catharanthus</taxon>
    </lineage>
</organism>
<gene>
    <name evidence="1" type="ORF">M9H77_36679</name>
</gene>